<dbReference type="EMBL" id="FLRD01000157">
    <property type="protein sequence ID" value="SBT49879.1"/>
    <property type="molecule type" value="Genomic_DNA"/>
</dbReference>
<protein>
    <submittedName>
        <fullName evidence="3">Uncharacterized protein</fullName>
    </submittedName>
</protein>
<dbReference type="Proteomes" id="UP000078555">
    <property type="component" value="Unassembled WGS sequence"/>
</dbReference>
<dbReference type="EMBL" id="FLRE01000201">
    <property type="protein sequence ID" value="SBT50305.1"/>
    <property type="molecule type" value="Genomic_DNA"/>
</dbReference>
<feature type="region of interest" description="Disordered" evidence="1">
    <location>
        <begin position="43"/>
        <end position="62"/>
    </location>
</feature>
<dbReference type="Proteomes" id="UP000078550">
    <property type="component" value="Unassembled WGS sequence"/>
</dbReference>
<dbReference type="GO" id="GO:0061640">
    <property type="term" value="P:cytoskeleton-dependent cytokinesis"/>
    <property type="evidence" value="ECO:0007669"/>
    <property type="project" value="InterPro"/>
</dbReference>
<dbReference type="GO" id="GO:0005869">
    <property type="term" value="C:dynactin complex"/>
    <property type="evidence" value="ECO:0007669"/>
    <property type="project" value="InterPro"/>
</dbReference>
<keyword evidence="5" id="KW-1185">Reference proteome</keyword>
<dbReference type="InterPro" id="IPR009991">
    <property type="entry name" value="DCTN3"/>
</dbReference>
<sequence length="261" mass="30706">MKLTHEEKKSFLEELKNRMLKIESVVGDIKFYDKINSEKNKIDSRDKPFEHSDNEPNTVDRDHLDISIPTNEIKSEEIGEREQNLKQLDEVKACLEHVPADLMRTNKEEIVEMVKKHRHKNSISVHICTIKLILQQISKEFLHDVYNQYNDFYIYIHSNSILDVYNTFEYKRNILLSHLDFMKSYSSQIKKIMELKEYINSYKISETDILLGRLNKIERKNETLFSKIASVNSSLEDAAYKYALMVQVVSRIISKQAPSVS</sequence>
<evidence type="ECO:0000256" key="1">
    <source>
        <dbReference type="SAM" id="MobiDB-lite"/>
    </source>
</evidence>
<reference evidence="3" key="2">
    <citation type="submission" date="2016-05" db="EMBL/GenBank/DDBJ databases">
        <authorList>
            <person name="Lavstsen T."/>
            <person name="Jespersen J.S."/>
        </authorList>
    </citation>
    <scope>NUCLEOTIDE SEQUENCE [LARGE SCALE GENOMIC DNA]</scope>
</reference>
<proteinExistence type="predicted"/>
<dbReference type="Pfam" id="PF07426">
    <property type="entry name" value="Dynactin_p22"/>
    <property type="match status" value="1"/>
</dbReference>
<name>A0A1A9A284_PLAOA</name>
<evidence type="ECO:0000313" key="2">
    <source>
        <dbReference type="EMBL" id="SBT49879.1"/>
    </source>
</evidence>
<gene>
    <name evidence="2" type="ORF">POVWA1_060400</name>
    <name evidence="3" type="ORF">POVWA2_059780</name>
</gene>
<accession>A0A1A9A284</accession>
<evidence type="ECO:0000313" key="5">
    <source>
        <dbReference type="Proteomes" id="UP000078555"/>
    </source>
</evidence>
<reference evidence="4 5" key="1">
    <citation type="submission" date="2016-05" db="EMBL/GenBank/DDBJ databases">
        <authorList>
            <person name="Naeem Raeece"/>
        </authorList>
    </citation>
    <scope>NUCLEOTIDE SEQUENCE [LARGE SCALE GENOMIC DNA]</scope>
</reference>
<organism evidence="3 4">
    <name type="scientific">Plasmodium ovale wallikeri</name>
    <dbReference type="NCBI Taxonomy" id="864142"/>
    <lineage>
        <taxon>Eukaryota</taxon>
        <taxon>Sar</taxon>
        <taxon>Alveolata</taxon>
        <taxon>Apicomplexa</taxon>
        <taxon>Aconoidasida</taxon>
        <taxon>Haemosporida</taxon>
        <taxon>Plasmodiidae</taxon>
        <taxon>Plasmodium</taxon>
        <taxon>Plasmodium (Plasmodium)</taxon>
    </lineage>
</organism>
<dbReference type="AlphaFoldDB" id="A0A1A9A284"/>
<evidence type="ECO:0000313" key="3">
    <source>
        <dbReference type="EMBL" id="SBT50305.1"/>
    </source>
</evidence>
<evidence type="ECO:0000313" key="4">
    <source>
        <dbReference type="Proteomes" id="UP000078550"/>
    </source>
</evidence>